<organism evidence="1 2">
    <name type="scientific">Streptomyces nigrescens</name>
    <dbReference type="NCBI Taxonomy" id="1920"/>
    <lineage>
        <taxon>Bacteria</taxon>
        <taxon>Bacillati</taxon>
        <taxon>Actinomycetota</taxon>
        <taxon>Actinomycetes</taxon>
        <taxon>Kitasatosporales</taxon>
        <taxon>Streptomycetaceae</taxon>
        <taxon>Streptomyces</taxon>
    </lineage>
</organism>
<gene>
    <name evidence="1" type="ORF">HEK616_76650</name>
</gene>
<accession>A0ABM8A6L3</accession>
<dbReference type="Proteomes" id="UP001059597">
    <property type="component" value="Plasmid SNP1"/>
</dbReference>
<geneLocation type="plasmid" evidence="1 2">
    <name>SNP1</name>
</geneLocation>
<evidence type="ECO:0000313" key="1">
    <source>
        <dbReference type="EMBL" id="BDM74178.1"/>
    </source>
</evidence>
<evidence type="ECO:0000313" key="2">
    <source>
        <dbReference type="Proteomes" id="UP001059597"/>
    </source>
</evidence>
<name>A0ABM8A6L3_STRNI</name>
<reference evidence="1" key="1">
    <citation type="submission" date="2022-06" db="EMBL/GenBank/DDBJ databases">
        <title>Complete genome sequence of Streptomyces nigrescens HEK616.</title>
        <authorList>
            <person name="Asamizu S."/>
            <person name="Onaka H."/>
        </authorList>
    </citation>
    <scope>NUCLEOTIDE SEQUENCE</scope>
    <source>
        <strain evidence="1">HEK616</strain>
        <plasmid evidence="1">SNP1</plasmid>
    </source>
</reference>
<protein>
    <submittedName>
        <fullName evidence="1">Uncharacterized protein</fullName>
    </submittedName>
</protein>
<keyword evidence="1" id="KW-0614">Plasmid</keyword>
<proteinExistence type="predicted"/>
<sequence>MNPGGLVAERPLRIVPRETHIAGVCPCGSSRITSAFSGVPGQKAQVGSAPMTEDVVDIDRQQLMVEALQEFAARSDEQLDWTLGLVRHRLGAARRLGVPVPEDLASRVARLCEKRNLPLYEPEQRD</sequence>
<keyword evidence="2" id="KW-1185">Reference proteome</keyword>
<dbReference type="EMBL" id="AP026074">
    <property type="protein sequence ID" value="BDM74178.1"/>
    <property type="molecule type" value="Genomic_DNA"/>
</dbReference>